<dbReference type="InterPro" id="IPR002514">
    <property type="entry name" value="Transposase_8"/>
</dbReference>
<protein>
    <recommendedName>
        <fullName evidence="3">Transposase</fullName>
    </recommendedName>
</protein>
<keyword evidence="2" id="KW-1185">Reference proteome</keyword>
<dbReference type="AlphaFoldDB" id="A0A098QX20"/>
<gene>
    <name evidence="1" type="ORF">DC28_07330</name>
</gene>
<evidence type="ECO:0000313" key="1">
    <source>
        <dbReference type="EMBL" id="KGE72390.1"/>
    </source>
</evidence>
<dbReference type="Proteomes" id="UP000029692">
    <property type="component" value="Unassembled WGS sequence"/>
</dbReference>
<dbReference type="STRING" id="1480694.DC28_07330"/>
<reference evidence="1 2" key="1">
    <citation type="submission" date="2014-05" db="EMBL/GenBank/DDBJ databases">
        <title>De novo Genome Sequence of Spirocheata sp.</title>
        <authorList>
            <person name="Shivani Y."/>
            <person name="Subhash Y."/>
            <person name="Tushar L."/>
            <person name="Sasikala C."/>
            <person name="Ramana C.V."/>
        </authorList>
    </citation>
    <scope>NUCLEOTIDE SEQUENCE [LARGE SCALE GENOMIC DNA]</scope>
    <source>
        <strain evidence="1 2">JC230</strain>
    </source>
</reference>
<dbReference type="SUPFAM" id="SSF46689">
    <property type="entry name" value="Homeodomain-like"/>
    <property type="match status" value="1"/>
</dbReference>
<comment type="caution">
    <text evidence="1">The sequence shown here is derived from an EMBL/GenBank/DDBJ whole genome shotgun (WGS) entry which is preliminary data.</text>
</comment>
<sequence>MRKSYDTAFKVKVAIEATKEQETLQELATRFEVSPGQISQWKRQLLEGAGELFERPHKKQKRERDTEADRERLLQTVGKLTVENEFLKKKYKELYGSEF</sequence>
<dbReference type="InterPro" id="IPR009057">
    <property type="entry name" value="Homeodomain-like_sf"/>
</dbReference>
<organism evidence="1 2">
    <name type="scientific">Spirochaeta lutea</name>
    <dbReference type="NCBI Taxonomy" id="1480694"/>
    <lineage>
        <taxon>Bacteria</taxon>
        <taxon>Pseudomonadati</taxon>
        <taxon>Spirochaetota</taxon>
        <taxon>Spirochaetia</taxon>
        <taxon>Spirochaetales</taxon>
        <taxon>Spirochaetaceae</taxon>
        <taxon>Spirochaeta</taxon>
    </lineage>
</organism>
<name>A0A098QX20_9SPIO</name>
<dbReference type="OrthoDB" id="291972at2"/>
<evidence type="ECO:0008006" key="3">
    <source>
        <dbReference type="Google" id="ProtNLM"/>
    </source>
</evidence>
<dbReference type="GO" id="GO:0003677">
    <property type="term" value="F:DNA binding"/>
    <property type="evidence" value="ECO:0007669"/>
    <property type="project" value="InterPro"/>
</dbReference>
<accession>A0A098QX20</accession>
<dbReference type="EMBL" id="JNUP01000054">
    <property type="protein sequence ID" value="KGE72390.1"/>
    <property type="molecule type" value="Genomic_DNA"/>
</dbReference>
<dbReference type="eggNOG" id="COG2963">
    <property type="taxonomic scope" value="Bacteria"/>
</dbReference>
<dbReference type="GO" id="GO:0004803">
    <property type="term" value="F:transposase activity"/>
    <property type="evidence" value="ECO:0007669"/>
    <property type="project" value="InterPro"/>
</dbReference>
<proteinExistence type="predicted"/>
<dbReference type="Pfam" id="PF01527">
    <property type="entry name" value="HTH_Tnp_1"/>
    <property type="match status" value="1"/>
</dbReference>
<dbReference type="RefSeq" id="WP_037547279.1">
    <property type="nucleotide sequence ID" value="NZ_JNUP01000054.1"/>
</dbReference>
<dbReference type="GO" id="GO:0006313">
    <property type="term" value="P:DNA transposition"/>
    <property type="evidence" value="ECO:0007669"/>
    <property type="project" value="InterPro"/>
</dbReference>
<evidence type="ECO:0000313" key="2">
    <source>
        <dbReference type="Proteomes" id="UP000029692"/>
    </source>
</evidence>